<dbReference type="InParanoid" id="C5L8M7"/>
<feature type="region of interest" description="Disordered" evidence="1">
    <location>
        <begin position="31"/>
        <end position="62"/>
    </location>
</feature>
<sequence>MNDQVLQDIAMMLSQGRITGQDCDHNVIHTTVDPTSITEELEGEDGSSTDGAEDNPKKGRGGAITWHKRMTFDDEDSAEMWIENNTYGIMRVNYSKTYGYKRHFYCTACGKPASHSEDSRLSIEAGHPPVGEQIYLHYDMRSTKVVLYSNNGTHVHRQTPRNGLSDTVKEFIERKVREAVVDLPTIWDKLQRRISKGKITAGEKPENKQQVKNYLGRVKKATNGGSMQTTMNDLIAMAQSNSAVPNHHERDKAFV</sequence>
<dbReference type="GeneID" id="9059107"/>
<reference evidence="2 3" key="1">
    <citation type="submission" date="2008-07" db="EMBL/GenBank/DDBJ databases">
        <authorList>
            <person name="El-Sayed N."/>
            <person name="Caler E."/>
            <person name="Inman J."/>
            <person name="Amedeo P."/>
            <person name="Hass B."/>
            <person name="Wortman J."/>
        </authorList>
    </citation>
    <scope>NUCLEOTIDE SEQUENCE [LARGE SCALE GENOMIC DNA]</scope>
    <source>
        <strain evidence="3">ATCC 50983 / TXsc</strain>
    </source>
</reference>
<evidence type="ECO:0000313" key="2">
    <source>
        <dbReference type="EMBL" id="EER06916.1"/>
    </source>
</evidence>
<accession>C5L8M7</accession>
<proteinExistence type="predicted"/>
<feature type="non-terminal residue" evidence="2">
    <location>
        <position position="255"/>
    </location>
</feature>
<evidence type="ECO:0000313" key="3">
    <source>
        <dbReference type="Proteomes" id="UP000007800"/>
    </source>
</evidence>
<dbReference type="RefSeq" id="XP_002775100.1">
    <property type="nucleotide sequence ID" value="XM_002775054.1"/>
</dbReference>
<dbReference type="EMBL" id="GG680221">
    <property type="protein sequence ID" value="EER06916.1"/>
    <property type="molecule type" value="Genomic_DNA"/>
</dbReference>
<protein>
    <submittedName>
        <fullName evidence="2">Uncharacterized protein</fullName>
    </submittedName>
</protein>
<evidence type="ECO:0000256" key="1">
    <source>
        <dbReference type="SAM" id="MobiDB-lite"/>
    </source>
</evidence>
<feature type="compositionally biased region" description="Acidic residues" evidence="1">
    <location>
        <begin position="39"/>
        <end position="53"/>
    </location>
</feature>
<dbReference type="Proteomes" id="UP000007800">
    <property type="component" value="Unassembled WGS sequence"/>
</dbReference>
<name>C5L8M7_PERM5</name>
<gene>
    <name evidence="2" type="ORF">Pmar_PMAR028809</name>
</gene>
<keyword evidence="3" id="KW-1185">Reference proteome</keyword>
<dbReference type="AlphaFoldDB" id="C5L8M7"/>
<organism evidence="3">
    <name type="scientific">Perkinsus marinus (strain ATCC 50983 / TXsc)</name>
    <dbReference type="NCBI Taxonomy" id="423536"/>
    <lineage>
        <taxon>Eukaryota</taxon>
        <taxon>Sar</taxon>
        <taxon>Alveolata</taxon>
        <taxon>Perkinsozoa</taxon>
        <taxon>Perkinsea</taxon>
        <taxon>Perkinsida</taxon>
        <taxon>Perkinsidae</taxon>
        <taxon>Perkinsus</taxon>
    </lineage>
</organism>